<dbReference type="Gene3D" id="3.30.70.920">
    <property type="match status" value="1"/>
</dbReference>
<dbReference type="InterPro" id="IPR011991">
    <property type="entry name" value="ArsR-like_HTH"/>
</dbReference>
<feature type="domain" description="HTH asnC-type" evidence="4">
    <location>
        <begin position="21"/>
        <end position="81"/>
    </location>
</feature>
<sequence>MARPANGTRSASSLAARVFSFDATDQAIIRELRSNGRANNQQIAERLGLTATTVSTRIRRMEDANQLRVVAVSDFSAHGFNVLLRISVEVDGRPASEVAAELGGLPEVFAAHMVTGRYDIDMLVALRDFDSLSDFLLDKLSTVRGIRTLTPAIVVDIIKYKFDEAPIESRSQEARP</sequence>
<gene>
    <name evidence="5" type="ORF">NJ75_03120</name>
</gene>
<keyword evidence="1" id="KW-0805">Transcription regulation</keyword>
<dbReference type="PATRIC" id="fig|48936.3.peg.3135"/>
<comment type="caution">
    <text evidence="5">The sequence shown here is derived from an EMBL/GenBank/DDBJ whole genome shotgun (WGS) entry which is preliminary data.</text>
</comment>
<dbReference type="GO" id="GO:0043565">
    <property type="term" value="F:sequence-specific DNA binding"/>
    <property type="evidence" value="ECO:0007669"/>
    <property type="project" value="InterPro"/>
</dbReference>
<evidence type="ECO:0000256" key="3">
    <source>
        <dbReference type="ARBA" id="ARBA00023163"/>
    </source>
</evidence>
<evidence type="ECO:0000256" key="1">
    <source>
        <dbReference type="ARBA" id="ARBA00023015"/>
    </source>
</evidence>
<dbReference type="GO" id="GO:0005829">
    <property type="term" value="C:cytosol"/>
    <property type="evidence" value="ECO:0007669"/>
    <property type="project" value="TreeGrafter"/>
</dbReference>
<keyword evidence="2" id="KW-0238">DNA-binding</keyword>
<dbReference type="Pfam" id="PF01037">
    <property type="entry name" value="AsnC_trans_reg"/>
    <property type="match status" value="1"/>
</dbReference>
<dbReference type="GO" id="GO:0043200">
    <property type="term" value="P:response to amino acid"/>
    <property type="evidence" value="ECO:0007669"/>
    <property type="project" value="TreeGrafter"/>
</dbReference>
<dbReference type="PRINTS" id="PR00033">
    <property type="entry name" value="HTHASNC"/>
</dbReference>
<dbReference type="CDD" id="cd00090">
    <property type="entry name" value="HTH_ARSR"/>
    <property type="match status" value="1"/>
</dbReference>
<dbReference type="SMART" id="SM00344">
    <property type="entry name" value="HTH_ASNC"/>
    <property type="match status" value="1"/>
</dbReference>
<dbReference type="InterPro" id="IPR036388">
    <property type="entry name" value="WH-like_DNA-bd_sf"/>
</dbReference>
<dbReference type="InterPro" id="IPR000485">
    <property type="entry name" value="AsnC-type_HTH_dom"/>
</dbReference>
<dbReference type="PANTHER" id="PTHR30154">
    <property type="entry name" value="LEUCINE-RESPONSIVE REGULATORY PROTEIN"/>
    <property type="match status" value="1"/>
</dbReference>
<dbReference type="GO" id="GO:0006355">
    <property type="term" value="P:regulation of DNA-templated transcription"/>
    <property type="evidence" value="ECO:0007669"/>
    <property type="project" value="UniProtKB-ARBA"/>
</dbReference>
<dbReference type="InterPro" id="IPR019888">
    <property type="entry name" value="Tscrpt_reg_AsnC-like"/>
</dbReference>
<proteinExistence type="predicted"/>
<organism evidence="5 6">
    <name type="scientific">Novosphingobium subterraneum</name>
    <dbReference type="NCBI Taxonomy" id="48936"/>
    <lineage>
        <taxon>Bacteria</taxon>
        <taxon>Pseudomonadati</taxon>
        <taxon>Pseudomonadota</taxon>
        <taxon>Alphaproteobacteria</taxon>
        <taxon>Sphingomonadales</taxon>
        <taxon>Sphingomonadaceae</taxon>
        <taxon>Novosphingobium</taxon>
    </lineage>
</organism>
<dbReference type="EMBL" id="JRVC01000015">
    <property type="protein sequence ID" value="KHS44542.1"/>
    <property type="molecule type" value="Genomic_DNA"/>
</dbReference>
<dbReference type="AlphaFoldDB" id="A0A0B9A5J1"/>
<dbReference type="PANTHER" id="PTHR30154:SF34">
    <property type="entry name" value="TRANSCRIPTIONAL REGULATOR AZLB"/>
    <property type="match status" value="1"/>
</dbReference>
<dbReference type="InterPro" id="IPR019887">
    <property type="entry name" value="Tscrpt_reg_AsnC/Lrp_C"/>
</dbReference>
<dbReference type="SUPFAM" id="SSF54909">
    <property type="entry name" value="Dimeric alpha+beta barrel"/>
    <property type="match status" value="1"/>
</dbReference>
<dbReference type="Proteomes" id="UP000031338">
    <property type="component" value="Unassembled WGS sequence"/>
</dbReference>
<dbReference type="STRING" id="48936.NJ75_03120"/>
<dbReference type="Gene3D" id="1.10.10.10">
    <property type="entry name" value="Winged helix-like DNA-binding domain superfamily/Winged helix DNA-binding domain"/>
    <property type="match status" value="1"/>
</dbReference>
<reference evidence="5 6" key="1">
    <citation type="submission" date="2014-10" db="EMBL/GenBank/DDBJ databases">
        <title>Draft genome sequence of Novosphingobium subterraneum DSM 12447.</title>
        <authorList>
            <person name="Gan H.M."/>
            <person name="Gan H.Y."/>
            <person name="Savka M.A."/>
        </authorList>
    </citation>
    <scope>NUCLEOTIDE SEQUENCE [LARGE SCALE GENOMIC DNA]</scope>
    <source>
        <strain evidence="5 6">DSM 12447</strain>
    </source>
</reference>
<keyword evidence="6" id="KW-1185">Reference proteome</keyword>
<keyword evidence="3" id="KW-0804">Transcription</keyword>
<evidence type="ECO:0000256" key="2">
    <source>
        <dbReference type="ARBA" id="ARBA00023125"/>
    </source>
</evidence>
<evidence type="ECO:0000313" key="5">
    <source>
        <dbReference type="EMBL" id="KHS44542.1"/>
    </source>
</evidence>
<dbReference type="PROSITE" id="PS50956">
    <property type="entry name" value="HTH_ASNC_2"/>
    <property type="match status" value="1"/>
</dbReference>
<name>A0A0B9A5J1_9SPHN</name>
<accession>A0A0B9A5J1</accession>
<dbReference type="InterPro" id="IPR011008">
    <property type="entry name" value="Dimeric_a/b-barrel"/>
</dbReference>
<protein>
    <submittedName>
        <fullName evidence="5">AsnC family transcriptional regulator</fullName>
    </submittedName>
</protein>
<dbReference type="RefSeq" id="WP_052242558.1">
    <property type="nucleotide sequence ID" value="NZ_JRVC01000015.1"/>
</dbReference>
<dbReference type="InterPro" id="IPR036390">
    <property type="entry name" value="WH_DNA-bd_sf"/>
</dbReference>
<evidence type="ECO:0000313" key="6">
    <source>
        <dbReference type="Proteomes" id="UP000031338"/>
    </source>
</evidence>
<dbReference type="Pfam" id="PF13412">
    <property type="entry name" value="HTH_24"/>
    <property type="match status" value="1"/>
</dbReference>
<dbReference type="SUPFAM" id="SSF46785">
    <property type="entry name" value="Winged helix' DNA-binding domain"/>
    <property type="match status" value="1"/>
</dbReference>
<evidence type="ECO:0000259" key="4">
    <source>
        <dbReference type="PROSITE" id="PS50956"/>
    </source>
</evidence>